<sequence>MELRGRRFPPPSPGLWAAACVFNIAIRCQLRVLRPFCTARTSVIRLAVSLVCISLFADDDVYASASATHPRRTLHFGLARGEPPGAGAGIGTWSGARHGAGRLRRILIISGIIMGCGSGPRLFVWGRED</sequence>
<reference evidence="2" key="1">
    <citation type="journal article" date="2020" name="Stud. Mycol.">
        <title>101 Dothideomycetes genomes: a test case for predicting lifestyles and emergence of pathogens.</title>
        <authorList>
            <person name="Haridas S."/>
            <person name="Albert R."/>
            <person name="Binder M."/>
            <person name="Bloem J."/>
            <person name="Labutti K."/>
            <person name="Salamov A."/>
            <person name="Andreopoulos B."/>
            <person name="Baker S."/>
            <person name="Barry K."/>
            <person name="Bills G."/>
            <person name="Bluhm B."/>
            <person name="Cannon C."/>
            <person name="Castanera R."/>
            <person name="Culley D."/>
            <person name="Daum C."/>
            <person name="Ezra D."/>
            <person name="Gonzalez J."/>
            <person name="Henrissat B."/>
            <person name="Kuo A."/>
            <person name="Liang C."/>
            <person name="Lipzen A."/>
            <person name="Lutzoni F."/>
            <person name="Magnuson J."/>
            <person name="Mondo S."/>
            <person name="Nolan M."/>
            <person name="Ohm R."/>
            <person name="Pangilinan J."/>
            <person name="Park H.-J."/>
            <person name="Ramirez L."/>
            <person name="Alfaro M."/>
            <person name="Sun H."/>
            <person name="Tritt A."/>
            <person name="Yoshinaga Y."/>
            <person name="Zwiers L.-H."/>
            <person name="Turgeon B."/>
            <person name="Goodwin S."/>
            <person name="Spatafora J."/>
            <person name="Crous P."/>
            <person name="Grigoriev I."/>
        </authorList>
    </citation>
    <scope>NUCLEOTIDE SEQUENCE</scope>
    <source>
        <strain evidence="2">CBS 262.69</strain>
    </source>
</reference>
<evidence type="ECO:0000313" key="2">
    <source>
        <dbReference type="EMBL" id="KAF2397103.1"/>
    </source>
</evidence>
<name>A0A6G1HM12_9PEZI</name>
<keyword evidence="3" id="KW-1185">Reference proteome</keyword>
<evidence type="ECO:0000256" key="1">
    <source>
        <dbReference type="SAM" id="Phobius"/>
    </source>
</evidence>
<evidence type="ECO:0000313" key="3">
    <source>
        <dbReference type="Proteomes" id="UP000799640"/>
    </source>
</evidence>
<accession>A0A6G1HM12</accession>
<feature type="transmembrane region" description="Helical" evidence="1">
    <location>
        <begin position="106"/>
        <end position="126"/>
    </location>
</feature>
<proteinExistence type="predicted"/>
<keyword evidence="1" id="KW-0472">Membrane</keyword>
<protein>
    <submittedName>
        <fullName evidence="2">Uncharacterized protein</fullName>
    </submittedName>
</protein>
<dbReference type="EMBL" id="ML996704">
    <property type="protein sequence ID" value="KAF2397103.1"/>
    <property type="molecule type" value="Genomic_DNA"/>
</dbReference>
<keyword evidence="1" id="KW-1133">Transmembrane helix</keyword>
<dbReference type="AlphaFoldDB" id="A0A6G1HM12"/>
<organism evidence="2 3">
    <name type="scientific">Trichodelitschia bisporula</name>
    <dbReference type="NCBI Taxonomy" id="703511"/>
    <lineage>
        <taxon>Eukaryota</taxon>
        <taxon>Fungi</taxon>
        <taxon>Dikarya</taxon>
        <taxon>Ascomycota</taxon>
        <taxon>Pezizomycotina</taxon>
        <taxon>Dothideomycetes</taxon>
        <taxon>Dothideomycetes incertae sedis</taxon>
        <taxon>Phaeotrichales</taxon>
        <taxon>Phaeotrichaceae</taxon>
        <taxon>Trichodelitschia</taxon>
    </lineage>
</organism>
<gene>
    <name evidence="2" type="ORF">EJ06DRAFT_161073</name>
</gene>
<keyword evidence="1" id="KW-0812">Transmembrane</keyword>
<dbReference type="PROSITE" id="PS51257">
    <property type="entry name" value="PROKAR_LIPOPROTEIN"/>
    <property type="match status" value="1"/>
</dbReference>
<dbReference type="Proteomes" id="UP000799640">
    <property type="component" value="Unassembled WGS sequence"/>
</dbReference>